<dbReference type="EMBL" id="AB704575">
    <property type="protein sequence ID" value="BAM35790.1"/>
    <property type="molecule type" value="Genomic_DNA"/>
</dbReference>
<protein>
    <submittedName>
        <fullName evidence="11">Vomeronasal type 1 receptor 3</fullName>
    </submittedName>
</protein>
<keyword evidence="6 9" id="KW-0472">Membrane</keyword>
<dbReference type="GO" id="GO:0004930">
    <property type="term" value="F:G protein-coupled receptor activity"/>
    <property type="evidence" value="ECO:0007669"/>
    <property type="project" value="UniProtKB-KW"/>
</dbReference>
<keyword evidence="2" id="KW-0716">Sensory transduction</keyword>
<feature type="transmembrane region" description="Helical" evidence="9">
    <location>
        <begin position="290"/>
        <end position="312"/>
    </location>
</feature>
<gene>
    <name evidence="11" type="primary">V1R3</name>
</gene>
<keyword evidence="5" id="KW-0297">G-protein coupled receptor</keyword>
<evidence type="ECO:0000256" key="6">
    <source>
        <dbReference type="ARBA" id="ARBA00023136"/>
    </source>
</evidence>
<reference evidence="11" key="1">
    <citation type="journal article" date="2014" name="Genome Biol. Evol.">
        <title>Multiple Episodic Evolution Events in V1R Receptor Genes of East-African Cichlids.</title>
        <authorList>
            <person name="Nikaido M."/>
            <person name="Ota T."/>
            <person name="Hirata T."/>
            <person name="Suzuki H."/>
            <person name="Satta Y."/>
            <person name="Aibara M."/>
            <person name="Mzighani S.I."/>
            <person name="Sturmbauer C."/>
            <person name="Hagino-Yamagishi K."/>
            <person name="Okada N."/>
        </authorList>
    </citation>
    <scope>NUCLEOTIDE SEQUENCE</scope>
    <source>
        <tissue evidence="11">Piece of fin</tissue>
    </source>
</reference>
<feature type="transmembrane region" description="Helical" evidence="9">
    <location>
        <begin position="28"/>
        <end position="53"/>
    </location>
</feature>
<sequence length="327" mass="36025">MSSLSDQRKEPDLAGMGMRVFVSPAQTAFYIILVIMGILGNTTVILVIGKSIILEHHWGRNSDIIIVNMAMSNLLVSLLRNTLLIISEIGLQIYTAKGFCQLLMGMSVWLRSVNAWSTLFLSAFHLQTLKRVTPGAANGPRGVPKTLLMCLGLIWIGNLIYSIPAHIFSSNGNKNTTETLMLVSSTTRPLLGCVWNFPSTSGLAYATTSLVIHEMIPIILMAITNLTSLYTLYTHGRNPRKDAPVLKRVPAEKRAAKVILTLIILFILSWGTSVISVNYFNYNRGSSADYLLVIARFANIIFIALSPVVLAVGHRQLRSCLRSTLVH</sequence>
<dbReference type="SUPFAM" id="SSF81321">
    <property type="entry name" value="Family A G protein-coupled receptor-like"/>
    <property type="match status" value="1"/>
</dbReference>
<evidence type="ECO:0000256" key="4">
    <source>
        <dbReference type="ARBA" id="ARBA00022989"/>
    </source>
</evidence>
<keyword evidence="4 9" id="KW-1133">Transmembrane helix</keyword>
<evidence type="ECO:0000256" key="5">
    <source>
        <dbReference type="ARBA" id="ARBA00023040"/>
    </source>
</evidence>
<evidence type="ECO:0000256" key="8">
    <source>
        <dbReference type="ARBA" id="ARBA00023224"/>
    </source>
</evidence>
<evidence type="ECO:0000256" key="3">
    <source>
        <dbReference type="ARBA" id="ARBA00022692"/>
    </source>
</evidence>
<dbReference type="CDD" id="cd00637">
    <property type="entry name" value="7tm_classA_rhodopsin-like"/>
    <property type="match status" value="1"/>
</dbReference>
<dbReference type="Pfam" id="PF00001">
    <property type="entry name" value="7tm_1"/>
    <property type="match status" value="1"/>
</dbReference>
<dbReference type="PANTHER" id="PTHR11394">
    <property type="entry name" value="TASTE RECEPTOR TYPE 2"/>
    <property type="match status" value="1"/>
</dbReference>
<dbReference type="Gene3D" id="1.20.1070.10">
    <property type="entry name" value="Rhodopsin 7-helix transmembrane proteins"/>
    <property type="match status" value="1"/>
</dbReference>
<keyword evidence="8" id="KW-0807">Transducer</keyword>
<accession>I7HA96</accession>
<name>I7HA96_9CICH</name>
<feature type="transmembrane region" description="Helical" evidence="9">
    <location>
        <begin position="147"/>
        <end position="168"/>
    </location>
</feature>
<comment type="subcellular location">
    <subcellularLocation>
        <location evidence="1">Membrane</location>
        <topology evidence="1">Multi-pass membrane protein</topology>
    </subcellularLocation>
</comment>
<feature type="transmembrane region" description="Helical" evidence="9">
    <location>
        <begin position="65"/>
        <end position="86"/>
    </location>
</feature>
<dbReference type="PROSITE" id="PS50262">
    <property type="entry name" value="G_PROTEIN_RECEP_F1_2"/>
    <property type="match status" value="1"/>
</dbReference>
<evidence type="ECO:0000256" key="9">
    <source>
        <dbReference type="SAM" id="Phobius"/>
    </source>
</evidence>
<evidence type="ECO:0000256" key="7">
    <source>
        <dbReference type="ARBA" id="ARBA00023170"/>
    </source>
</evidence>
<evidence type="ECO:0000256" key="2">
    <source>
        <dbReference type="ARBA" id="ARBA00022606"/>
    </source>
</evidence>
<evidence type="ECO:0000259" key="10">
    <source>
        <dbReference type="PROSITE" id="PS50262"/>
    </source>
</evidence>
<evidence type="ECO:0000313" key="11">
    <source>
        <dbReference type="EMBL" id="BAM35790.1"/>
    </source>
</evidence>
<dbReference type="PRINTS" id="PR00237">
    <property type="entry name" value="GPCRRHODOPSN"/>
</dbReference>
<keyword evidence="7 11" id="KW-0675">Receptor</keyword>
<feature type="transmembrane region" description="Helical" evidence="9">
    <location>
        <begin position="255"/>
        <end position="278"/>
    </location>
</feature>
<keyword evidence="3 9" id="KW-0812">Transmembrane</keyword>
<dbReference type="GO" id="GO:0016020">
    <property type="term" value="C:membrane"/>
    <property type="evidence" value="ECO:0007669"/>
    <property type="project" value="UniProtKB-SubCell"/>
</dbReference>
<feature type="transmembrane region" description="Helical" evidence="9">
    <location>
        <begin position="215"/>
        <end position="234"/>
    </location>
</feature>
<dbReference type="AlphaFoldDB" id="I7HA96"/>
<organism evidence="11">
    <name type="scientific">Bathybates fasciatus</name>
    <dbReference type="NCBI Taxonomy" id="219385"/>
    <lineage>
        <taxon>Eukaryota</taxon>
        <taxon>Metazoa</taxon>
        <taxon>Chordata</taxon>
        <taxon>Craniata</taxon>
        <taxon>Vertebrata</taxon>
        <taxon>Euteleostomi</taxon>
        <taxon>Actinopterygii</taxon>
        <taxon>Neopterygii</taxon>
        <taxon>Teleostei</taxon>
        <taxon>Neoteleostei</taxon>
        <taxon>Acanthomorphata</taxon>
        <taxon>Ovalentaria</taxon>
        <taxon>Cichlomorphae</taxon>
        <taxon>Cichliformes</taxon>
        <taxon>Cichlidae</taxon>
        <taxon>African cichlids</taxon>
        <taxon>Pseudocrenilabrinae</taxon>
        <taxon>Bathybatini</taxon>
        <taxon>Bathybates</taxon>
    </lineage>
</organism>
<evidence type="ECO:0000256" key="1">
    <source>
        <dbReference type="ARBA" id="ARBA00004141"/>
    </source>
</evidence>
<feature type="domain" description="G-protein coupled receptors family 1 profile" evidence="10">
    <location>
        <begin position="40"/>
        <end position="310"/>
    </location>
</feature>
<dbReference type="InterPro" id="IPR017452">
    <property type="entry name" value="GPCR_Rhodpsn_7TM"/>
</dbReference>
<proteinExistence type="predicted"/>
<dbReference type="InterPro" id="IPR000276">
    <property type="entry name" value="GPCR_Rhodpsn"/>
</dbReference>
<dbReference type="PANTHER" id="PTHR11394:SF137">
    <property type="entry name" value="C-X-C CHEMOKINE RECEPTOR TYPE 3 ISOFORM X1-RELATED"/>
    <property type="match status" value="1"/>
</dbReference>